<accession>A0AAN8TQ79</accession>
<evidence type="ECO:0000313" key="2">
    <source>
        <dbReference type="EMBL" id="KAK6791870.1"/>
    </source>
</evidence>
<dbReference type="AlphaFoldDB" id="A0AAN8TQ79"/>
<evidence type="ECO:0000259" key="1">
    <source>
        <dbReference type="Pfam" id="PF13966"/>
    </source>
</evidence>
<keyword evidence="3" id="KW-1185">Reference proteome</keyword>
<reference evidence="2 3" key="1">
    <citation type="submission" date="2024-02" db="EMBL/GenBank/DDBJ databases">
        <title>de novo genome assembly of Solanum bulbocastanum strain 11H21.</title>
        <authorList>
            <person name="Hosaka A.J."/>
        </authorList>
    </citation>
    <scope>NUCLEOTIDE SEQUENCE [LARGE SCALE GENOMIC DNA]</scope>
    <source>
        <tissue evidence="2">Young leaves</tissue>
    </source>
</reference>
<name>A0AAN8TQ79_SOLBU</name>
<comment type="caution">
    <text evidence="2">The sequence shown here is derived from an EMBL/GenBank/DDBJ whole genome shotgun (WGS) entry which is preliminary data.</text>
</comment>
<dbReference type="Proteomes" id="UP001371456">
    <property type="component" value="Unassembled WGS sequence"/>
</dbReference>
<sequence>MDKLEKFGIQVPRECAYCGLTDETFIHLYFDCQITKDLWRRLCIRLDYPRAIQGWETEVRWVCLMAKKNLGQAEIVCSVFGMLVYIIWRERNRIRFQHGKVEAENLLKEVLMHMHIKGQTRAAWQCALQNLPVYP</sequence>
<protein>
    <recommendedName>
        <fullName evidence="1">Reverse transcriptase zinc-binding domain-containing protein</fullName>
    </recommendedName>
</protein>
<evidence type="ECO:0000313" key="3">
    <source>
        <dbReference type="Proteomes" id="UP001371456"/>
    </source>
</evidence>
<dbReference type="EMBL" id="JBANQN010000004">
    <property type="protein sequence ID" value="KAK6791870.1"/>
    <property type="molecule type" value="Genomic_DNA"/>
</dbReference>
<organism evidence="2 3">
    <name type="scientific">Solanum bulbocastanum</name>
    <name type="common">Wild potato</name>
    <dbReference type="NCBI Taxonomy" id="147425"/>
    <lineage>
        <taxon>Eukaryota</taxon>
        <taxon>Viridiplantae</taxon>
        <taxon>Streptophyta</taxon>
        <taxon>Embryophyta</taxon>
        <taxon>Tracheophyta</taxon>
        <taxon>Spermatophyta</taxon>
        <taxon>Magnoliopsida</taxon>
        <taxon>eudicotyledons</taxon>
        <taxon>Gunneridae</taxon>
        <taxon>Pentapetalae</taxon>
        <taxon>asterids</taxon>
        <taxon>lamiids</taxon>
        <taxon>Solanales</taxon>
        <taxon>Solanaceae</taxon>
        <taxon>Solanoideae</taxon>
        <taxon>Solaneae</taxon>
        <taxon>Solanum</taxon>
    </lineage>
</organism>
<dbReference type="Pfam" id="PF13966">
    <property type="entry name" value="zf-RVT"/>
    <property type="match status" value="1"/>
</dbReference>
<gene>
    <name evidence="2" type="ORF">RDI58_010951</name>
</gene>
<proteinExistence type="predicted"/>
<feature type="domain" description="Reverse transcriptase zinc-binding" evidence="1">
    <location>
        <begin position="2"/>
        <end position="39"/>
    </location>
</feature>
<dbReference type="InterPro" id="IPR026960">
    <property type="entry name" value="RVT-Znf"/>
</dbReference>